<dbReference type="AlphaFoldDB" id="A0A5B9MEM2"/>
<keyword evidence="2" id="KW-1185">Reference proteome</keyword>
<sequence length="232" mass="26042">MNWEAVLIVPLIGGLCSMLAKFIETQLRSRGVFPDLNVSEFTEVPDDQLPRCLRDSRTRRDAQLRQAGFRKCVNQLCKHRGMESYSSYYLSADGTTLLLDCATRKLLGGYPSEFSTALRSLCADGHMVETSSHNKLPRMFADMPPEAMFTVAVVGSDEIHLLVDEHQKQVTERLESGNSELIPISENCIREIETYGLLVVDWQLHRTKQAPKPETTASDYFRDSALGLAEAV</sequence>
<evidence type="ECO:0000313" key="2">
    <source>
        <dbReference type="Proteomes" id="UP000321353"/>
    </source>
</evidence>
<organism evidence="1 2">
    <name type="scientific">Stieleria maiorica</name>
    <dbReference type="NCBI Taxonomy" id="2795974"/>
    <lineage>
        <taxon>Bacteria</taxon>
        <taxon>Pseudomonadati</taxon>
        <taxon>Planctomycetota</taxon>
        <taxon>Planctomycetia</taxon>
        <taxon>Pirellulales</taxon>
        <taxon>Pirellulaceae</taxon>
        <taxon>Stieleria</taxon>
    </lineage>
</organism>
<dbReference type="EMBL" id="CP036264">
    <property type="protein sequence ID" value="QEF98430.1"/>
    <property type="molecule type" value="Genomic_DNA"/>
</dbReference>
<gene>
    <name evidence="1" type="ORF">Mal15_24820</name>
</gene>
<proteinExistence type="predicted"/>
<reference evidence="1 2" key="1">
    <citation type="submission" date="2019-02" db="EMBL/GenBank/DDBJ databases">
        <title>Planctomycetal bacteria perform biofilm scaping via a novel small molecule.</title>
        <authorList>
            <person name="Jeske O."/>
            <person name="Boedeker C."/>
            <person name="Wiegand S."/>
            <person name="Breitling P."/>
            <person name="Kallscheuer N."/>
            <person name="Jogler M."/>
            <person name="Rohde M."/>
            <person name="Petersen J."/>
            <person name="Medema M.H."/>
            <person name="Surup F."/>
            <person name="Jogler C."/>
        </authorList>
    </citation>
    <scope>NUCLEOTIDE SEQUENCE [LARGE SCALE GENOMIC DNA]</scope>
    <source>
        <strain evidence="1 2">Mal15</strain>
    </source>
</reference>
<name>A0A5B9MEM2_9BACT</name>
<evidence type="ECO:0000313" key="1">
    <source>
        <dbReference type="EMBL" id="QEF98430.1"/>
    </source>
</evidence>
<dbReference type="RefSeq" id="WP_147867957.1">
    <property type="nucleotide sequence ID" value="NZ_CP036264.1"/>
</dbReference>
<dbReference type="Proteomes" id="UP000321353">
    <property type="component" value="Chromosome"/>
</dbReference>
<protein>
    <submittedName>
        <fullName evidence="1">Uncharacterized protein</fullName>
    </submittedName>
</protein>
<dbReference type="KEGG" id="smam:Mal15_24820"/>
<accession>A0A5B9MEM2</accession>